<dbReference type="InterPro" id="IPR010879">
    <property type="entry name" value="DUF1508"/>
</dbReference>
<evidence type="ECO:0000313" key="2">
    <source>
        <dbReference type="EMBL" id="WBV59207.1"/>
    </source>
</evidence>
<sequence length="112" mass="12433">MGKFIITQRVNKEYQFNLKAANGEIILTSEGYVQKASCHKGVESVRINSQDDSRYERRTAVNGKEYFVLKARNGEIIGKSQLYNAKSGMENGIASVKSNAPTAEIVDETLKS</sequence>
<organism evidence="2 3">
    <name type="scientific">Chryseobacterium camelliae</name>
    <dbReference type="NCBI Taxonomy" id="1265445"/>
    <lineage>
        <taxon>Bacteria</taxon>
        <taxon>Pseudomonadati</taxon>
        <taxon>Bacteroidota</taxon>
        <taxon>Flavobacteriia</taxon>
        <taxon>Flavobacteriales</taxon>
        <taxon>Weeksellaceae</taxon>
        <taxon>Chryseobacterium group</taxon>
        <taxon>Chryseobacterium</taxon>
    </lineage>
</organism>
<reference evidence="2 3" key="1">
    <citation type="submission" date="2023-01" db="EMBL/GenBank/DDBJ databases">
        <title>Complete genome of Chryseobacterium camelliae VAN22-5A.</title>
        <authorList>
            <person name="Zong G."/>
            <person name="Cao G."/>
        </authorList>
    </citation>
    <scope>NUCLEOTIDE SEQUENCE [LARGE SCALE GENOMIC DNA]</scope>
    <source>
        <strain evidence="2 3">VAN22-5A</strain>
    </source>
</reference>
<dbReference type="Proteomes" id="UP001210978">
    <property type="component" value="Chromosome"/>
</dbReference>
<dbReference type="SUPFAM" id="SSF160113">
    <property type="entry name" value="YegP-like"/>
    <property type="match status" value="2"/>
</dbReference>
<dbReference type="InterPro" id="IPR036913">
    <property type="entry name" value="YegP-like_sf"/>
</dbReference>
<dbReference type="Gene3D" id="2.30.29.80">
    <property type="match status" value="1"/>
</dbReference>
<dbReference type="PANTHER" id="PTHR40606:SF1">
    <property type="entry name" value="UPF0339 PROTEIN YEGP"/>
    <property type="match status" value="1"/>
</dbReference>
<dbReference type="InterPro" id="IPR051141">
    <property type="entry name" value="UPF0339_domain"/>
</dbReference>
<gene>
    <name evidence="2" type="ORF">PFY12_09045</name>
</gene>
<keyword evidence="3" id="KW-1185">Reference proteome</keyword>
<dbReference type="Pfam" id="PF07411">
    <property type="entry name" value="DUF1508"/>
    <property type="match status" value="2"/>
</dbReference>
<feature type="domain" description="DUF1508" evidence="1">
    <location>
        <begin position="61"/>
        <end position="107"/>
    </location>
</feature>
<evidence type="ECO:0000313" key="3">
    <source>
        <dbReference type="Proteomes" id="UP001210978"/>
    </source>
</evidence>
<dbReference type="EMBL" id="CP115859">
    <property type="protein sequence ID" value="WBV59207.1"/>
    <property type="molecule type" value="Genomic_DNA"/>
</dbReference>
<protein>
    <submittedName>
        <fullName evidence="2">YegP family protein</fullName>
    </submittedName>
</protein>
<dbReference type="PANTHER" id="PTHR40606">
    <property type="match status" value="1"/>
</dbReference>
<dbReference type="RefSeq" id="WP_271147607.1">
    <property type="nucleotide sequence ID" value="NZ_CP115859.1"/>
</dbReference>
<proteinExistence type="predicted"/>
<feature type="domain" description="DUF1508" evidence="1">
    <location>
        <begin position="11"/>
        <end position="56"/>
    </location>
</feature>
<name>A0ABY7QHU8_9FLAO</name>
<accession>A0ABY7QHU8</accession>
<evidence type="ECO:0000259" key="1">
    <source>
        <dbReference type="Pfam" id="PF07411"/>
    </source>
</evidence>